<evidence type="ECO:0000313" key="1">
    <source>
        <dbReference type="EMBL" id="AHB80472.1"/>
    </source>
</evidence>
<dbReference type="Proteomes" id="UP000018808">
    <property type="component" value="Segment"/>
</dbReference>
<dbReference type="GeneID" id="18504634"/>
<organism evidence="1 2">
    <name type="scientific">Synechococcus phage ACG-2014h</name>
    <dbReference type="NCBI Taxonomy" id="1340810"/>
    <lineage>
        <taxon>Viruses</taxon>
        <taxon>Duplodnaviria</taxon>
        <taxon>Heunggongvirae</taxon>
        <taxon>Uroviricota</taxon>
        <taxon>Caudoviricetes</taxon>
        <taxon>Pantevenvirales</taxon>
        <taxon>Kyanoviridae</taxon>
        <taxon>Sedonavirus</taxon>
        <taxon>Sedonavirus tusconh</taxon>
    </lineage>
</organism>
<name>V5USH8_9CAUD</name>
<keyword evidence="2" id="KW-1185">Reference proteome</keyword>
<evidence type="ECO:0000313" key="2">
    <source>
        <dbReference type="Proteomes" id="UP000018808"/>
    </source>
</evidence>
<dbReference type="KEGG" id="vg:18504634"/>
<accession>V5USH8</accession>
<sequence>MNLSLQEINQILQALSAANSDKTLIRKFKDYKLRLQ</sequence>
<dbReference type="RefSeq" id="YP_009008192.1">
    <property type="nucleotide sequence ID" value="NC_023587.1"/>
</dbReference>
<reference evidence="1 2" key="1">
    <citation type="journal article" date="2014" name="Nature">
        <title>Viral tagging reveals discrete populations in Synechococcus viral genome sequence space.</title>
        <authorList>
            <person name="Deng L."/>
            <person name="Ignacio Espinoza J.C."/>
            <person name="Gregory A.C."/>
            <person name="Poulos B.T."/>
            <person name="Weitz J.S."/>
            <person name="Hugenholtz P."/>
            <person name="Sullivan M.B."/>
        </authorList>
    </citation>
    <scope>NUCLEOTIDE SEQUENCE [LARGE SCALE GENOMIC DNA]</scope>
</reference>
<protein>
    <submittedName>
        <fullName evidence="1">Uncharacterized protein</fullName>
    </submittedName>
</protein>
<proteinExistence type="predicted"/>
<gene>
    <name evidence="1" type="ORF">S-MbCM7_058</name>
</gene>
<dbReference type="EMBL" id="KF156338">
    <property type="protein sequence ID" value="AHB80472.1"/>
    <property type="molecule type" value="Genomic_DNA"/>
</dbReference>